<evidence type="ECO:0000256" key="7">
    <source>
        <dbReference type="ARBA" id="ARBA00022801"/>
    </source>
</evidence>
<comment type="similarity">
    <text evidence="2">Belongs to the UppP family.</text>
</comment>
<evidence type="ECO:0000256" key="11">
    <source>
        <dbReference type="ARBA" id="ARBA00047594"/>
    </source>
</evidence>
<comment type="subcellular location">
    <subcellularLocation>
        <location evidence="1">Cell membrane</location>
        <topology evidence="1">Multi-pass membrane protein</topology>
    </subcellularLocation>
</comment>
<evidence type="ECO:0000256" key="5">
    <source>
        <dbReference type="ARBA" id="ARBA00022475"/>
    </source>
</evidence>
<feature type="transmembrane region" description="Helical" evidence="12">
    <location>
        <begin position="184"/>
        <end position="207"/>
    </location>
</feature>
<evidence type="ECO:0000256" key="2">
    <source>
        <dbReference type="ARBA" id="ARBA00010621"/>
    </source>
</evidence>
<reference evidence="13" key="1">
    <citation type="submission" date="2018-06" db="EMBL/GenBank/DDBJ databases">
        <authorList>
            <person name="Zhirakovskaya E."/>
        </authorList>
    </citation>
    <scope>NUCLEOTIDE SEQUENCE</scope>
</reference>
<evidence type="ECO:0000256" key="4">
    <source>
        <dbReference type="ARBA" id="ARBA00021581"/>
    </source>
</evidence>
<keyword evidence="7 13" id="KW-0378">Hydrolase</keyword>
<evidence type="ECO:0000256" key="9">
    <source>
        <dbReference type="ARBA" id="ARBA00023136"/>
    </source>
</evidence>
<keyword evidence="5" id="KW-1003">Cell membrane</keyword>
<dbReference type="PANTHER" id="PTHR30622">
    <property type="entry name" value="UNDECAPRENYL-DIPHOSPHATASE"/>
    <property type="match status" value="1"/>
</dbReference>
<evidence type="ECO:0000256" key="8">
    <source>
        <dbReference type="ARBA" id="ARBA00022989"/>
    </source>
</evidence>
<evidence type="ECO:0000256" key="3">
    <source>
        <dbReference type="ARBA" id="ARBA00012374"/>
    </source>
</evidence>
<feature type="transmembrane region" description="Helical" evidence="12">
    <location>
        <begin position="40"/>
        <end position="60"/>
    </location>
</feature>
<dbReference type="HAMAP" id="MF_01006">
    <property type="entry name" value="Undec_diphosphatase"/>
    <property type="match status" value="1"/>
</dbReference>
<protein>
    <recommendedName>
        <fullName evidence="4">Undecaprenyl-diphosphatase</fullName>
        <ecNumber evidence="3">3.6.1.27</ecNumber>
    </recommendedName>
    <alternativeName>
        <fullName evidence="10">Undecaprenyl pyrophosphate phosphatase</fullName>
    </alternativeName>
</protein>
<dbReference type="GO" id="GO:0005886">
    <property type="term" value="C:plasma membrane"/>
    <property type="evidence" value="ECO:0007669"/>
    <property type="project" value="UniProtKB-SubCell"/>
</dbReference>
<proteinExistence type="inferred from homology"/>
<accession>A0A3B0U7N2</accession>
<comment type="catalytic activity">
    <reaction evidence="11">
        <text>di-trans,octa-cis-undecaprenyl diphosphate + H2O = di-trans,octa-cis-undecaprenyl phosphate + phosphate + H(+)</text>
        <dbReference type="Rhea" id="RHEA:28094"/>
        <dbReference type="ChEBI" id="CHEBI:15377"/>
        <dbReference type="ChEBI" id="CHEBI:15378"/>
        <dbReference type="ChEBI" id="CHEBI:43474"/>
        <dbReference type="ChEBI" id="CHEBI:58405"/>
        <dbReference type="ChEBI" id="CHEBI:60392"/>
        <dbReference type="EC" id="3.6.1.27"/>
    </reaction>
</comment>
<gene>
    <name evidence="13" type="ORF">MNBD_ALPHA09-1287</name>
</gene>
<dbReference type="EMBL" id="UOEM01000085">
    <property type="protein sequence ID" value="VAW15436.1"/>
    <property type="molecule type" value="Genomic_DNA"/>
</dbReference>
<evidence type="ECO:0000313" key="13">
    <source>
        <dbReference type="EMBL" id="VAW15436.1"/>
    </source>
</evidence>
<keyword evidence="8 12" id="KW-1133">Transmembrane helix</keyword>
<dbReference type="GO" id="GO:0050380">
    <property type="term" value="F:undecaprenyl-diphosphatase activity"/>
    <property type="evidence" value="ECO:0007669"/>
    <property type="project" value="UniProtKB-EC"/>
</dbReference>
<name>A0A3B0U7N2_9ZZZZ</name>
<organism evidence="13">
    <name type="scientific">hydrothermal vent metagenome</name>
    <dbReference type="NCBI Taxonomy" id="652676"/>
    <lineage>
        <taxon>unclassified sequences</taxon>
        <taxon>metagenomes</taxon>
        <taxon>ecological metagenomes</taxon>
    </lineage>
</organism>
<evidence type="ECO:0000256" key="6">
    <source>
        <dbReference type="ARBA" id="ARBA00022692"/>
    </source>
</evidence>
<feature type="transmembrane region" description="Helical" evidence="12">
    <location>
        <begin position="84"/>
        <end position="103"/>
    </location>
</feature>
<keyword evidence="9 12" id="KW-0472">Membrane</keyword>
<evidence type="ECO:0000256" key="1">
    <source>
        <dbReference type="ARBA" id="ARBA00004651"/>
    </source>
</evidence>
<feature type="transmembrane region" description="Helical" evidence="12">
    <location>
        <begin position="115"/>
        <end position="134"/>
    </location>
</feature>
<evidence type="ECO:0000256" key="10">
    <source>
        <dbReference type="ARBA" id="ARBA00032707"/>
    </source>
</evidence>
<feature type="transmembrane region" description="Helical" evidence="12">
    <location>
        <begin position="219"/>
        <end position="240"/>
    </location>
</feature>
<dbReference type="EC" id="3.6.1.27" evidence="3"/>
<dbReference type="AlphaFoldDB" id="A0A3B0U7N2"/>
<dbReference type="InterPro" id="IPR003824">
    <property type="entry name" value="UppP"/>
</dbReference>
<dbReference type="Pfam" id="PF02673">
    <property type="entry name" value="BacA"/>
    <property type="match status" value="1"/>
</dbReference>
<evidence type="ECO:0000256" key="12">
    <source>
        <dbReference type="SAM" id="Phobius"/>
    </source>
</evidence>
<dbReference type="PANTHER" id="PTHR30622:SF4">
    <property type="entry name" value="UNDECAPRENYL-DIPHOSPHATASE"/>
    <property type="match status" value="1"/>
</dbReference>
<keyword evidence="6 12" id="KW-0812">Transmembrane</keyword>
<sequence>MPIEQLLTLAIVQGLTEFLPVSSSGHLNLVHLLTRWEDQGPLMDVAVHVGSLFAVMVYFWRDMLMLLSGLGNLVRGKMTPEGRLFLYLIVASLPVLAVGFVMVETGMLTDLRTLAVIAWANLGFAVLLWAGDAMGLTIRRLDHTSFFDAALIGLAQVFSLIPGASRAGVTMTMARFLGYERPDAARISMLLSIPTILALGLGTGYKLQASGDLALQEGAFIAAGLSGIAALLSIWVMMALMRRTTMFVFVAYRFVLGAVLLAVVYDYIPLGQGG</sequence>
<feature type="transmembrane region" description="Helical" evidence="12">
    <location>
        <begin position="246"/>
        <end position="268"/>
    </location>
</feature>